<comment type="caution">
    <text evidence="2">The sequence shown here is derived from an EMBL/GenBank/DDBJ whole genome shotgun (WGS) entry which is preliminary data.</text>
</comment>
<organism evidence="2 3">
    <name type="scientific">Marinobacter suaedae</name>
    <dbReference type="NCBI Taxonomy" id="3057675"/>
    <lineage>
        <taxon>Bacteria</taxon>
        <taxon>Pseudomonadati</taxon>
        <taxon>Pseudomonadota</taxon>
        <taxon>Gammaproteobacteria</taxon>
        <taxon>Pseudomonadales</taxon>
        <taxon>Marinobacteraceae</taxon>
        <taxon>Marinobacter</taxon>
    </lineage>
</organism>
<proteinExistence type="predicted"/>
<reference evidence="2" key="1">
    <citation type="submission" date="2023-07" db="EMBL/GenBank/DDBJ databases">
        <title>Marinobacter sp. chi1 genome sequencing and assembly.</title>
        <authorList>
            <person name="Park S."/>
        </authorList>
    </citation>
    <scope>NUCLEOTIDE SEQUENCE</scope>
    <source>
        <strain evidence="2">Chi1</strain>
    </source>
</reference>
<feature type="signal peptide" evidence="1">
    <location>
        <begin position="1"/>
        <end position="19"/>
    </location>
</feature>
<keyword evidence="1" id="KW-0732">Signal</keyword>
<keyword evidence="3" id="KW-1185">Reference proteome</keyword>
<protein>
    <submittedName>
        <fullName evidence="2">Uncharacterized protein</fullName>
    </submittedName>
</protein>
<name>A0ABT8W1F0_9GAMM</name>
<dbReference type="EMBL" id="JAUMIS010000002">
    <property type="protein sequence ID" value="MDO3722031.1"/>
    <property type="molecule type" value="Genomic_DNA"/>
</dbReference>
<gene>
    <name evidence="2" type="ORF">QVZ43_09880</name>
</gene>
<feature type="chain" id="PRO_5045605614" evidence="1">
    <location>
        <begin position="20"/>
        <end position="80"/>
    </location>
</feature>
<accession>A0ABT8W1F0</accession>
<evidence type="ECO:0000313" key="2">
    <source>
        <dbReference type="EMBL" id="MDO3722031.1"/>
    </source>
</evidence>
<evidence type="ECO:0000313" key="3">
    <source>
        <dbReference type="Proteomes" id="UP001168640"/>
    </source>
</evidence>
<dbReference type="RefSeq" id="WP_302909803.1">
    <property type="nucleotide sequence ID" value="NZ_JAUMIS010000002.1"/>
</dbReference>
<dbReference type="Proteomes" id="UP001168640">
    <property type="component" value="Unassembled WGS sequence"/>
</dbReference>
<evidence type="ECO:0000256" key="1">
    <source>
        <dbReference type="SAM" id="SignalP"/>
    </source>
</evidence>
<sequence length="80" mass="8873">MRFFITLVFTTLFSASVFAGQCPALVGEIDQKLESSQLDDETKAEIKAMRDKGEALHQQGKHAESVKVLREATEKLDAMS</sequence>